<keyword evidence="1" id="KW-0812">Transmembrane</keyword>
<evidence type="ECO:0000256" key="1">
    <source>
        <dbReference type="SAM" id="Phobius"/>
    </source>
</evidence>
<proteinExistence type="predicted"/>
<dbReference type="GeneID" id="8856668"/>
<keyword evidence="3" id="KW-1185">Reference proteome</keyword>
<evidence type="ECO:0000313" key="3">
    <source>
        <dbReference type="Proteomes" id="UP000006671"/>
    </source>
</evidence>
<dbReference type="EMBL" id="GG738922">
    <property type="protein sequence ID" value="EFC37049.1"/>
    <property type="molecule type" value="Genomic_DNA"/>
</dbReference>
<protein>
    <submittedName>
        <fullName evidence="2">Predicted protein</fullName>
    </submittedName>
</protein>
<dbReference type="Proteomes" id="UP000006671">
    <property type="component" value="Unassembled WGS sequence"/>
</dbReference>
<dbReference type="VEuPathDB" id="AmoebaDB:NAEGRDRAFT_75230"/>
<dbReference type="AlphaFoldDB" id="D2W1I2"/>
<feature type="transmembrane region" description="Helical" evidence="1">
    <location>
        <begin position="7"/>
        <end position="29"/>
    </location>
</feature>
<evidence type="ECO:0000313" key="2">
    <source>
        <dbReference type="EMBL" id="EFC37049.1"/>
    </source>
</evidence>
<feature type="transmembrane region" description="Helical" evidence="1">
    <location>
        <begin position="73"/>
        <end position="99"/>
    </location>
</feature>
<feature type="transmembrane region" description="Helical" evidence="1">
    <location>
        <begin position="41"/>
        <end position="61"/>
    </location>
</feature>
<keyword evidence="1" id="KW-0472">Membrane</keyword>
<dbReference type="RefSeq" id="XP_002669793.1">
    <property type="nucleotide sequence ID" value="XM_002669747.1"/>
</dbReference>
<dbReference type="InParanoid" id="D2W1I2"/>
<dbReference type="KEGG" id="ngr:NAEGRDRAFT_75230"/>
<sequence>MSQLSTTVVYTVITFIVLCPPLAILLMRFYPKDHYDDLKSFNLHILISFVLLTICYFIPEIDGGFRTQLKQFYFYLFLKGIVYIPAILHASFMFFAWGLTVENHK</sequence>
<organism evidence="3">
    <name type="scientific">Naegleria gruberi</name>
    <name type="common">Amoeba</name>
    <dbReference type="NCBI Taxonomy" id="5762"/>
    <lineage>
        <taxon>Eukaryota</taxon>
        <taxon>Discoba</taxon>
        <taxon>Heterolobosea</taxon>
        <taxon>Tetramitia</taxon>
        <taxon>Eutetramitia</taxon>
        <taxon>Vahlkampfiidae</taxon>
        <taxon>Naegleria</taxon>
    </lineage>
</organism>
<accession>D2W1I2</accession>
<gene>
    <name evidence="2" type="ORF">NAEGRDRAFT_75230</name>
</gene>
<keyword evidence="1" id="KW-1133">Transmembrane helix</keyword>
<reference evidence="2 3" key="1">
    <citation type="journal article" date="2010" name="Cell">
        <title>The genome of Naegleria gruberi illuminates early eukaryotic versatility.</title>
        <authorList>
            <person name="Fritz-Laylin L.K."/>
            <person name="Prochnik S.E."/>
            <person name="Ginger M.L."/>
            <person name="Dacks J.B."/>
            <person name="Carpenter M.L."/>
            <person name="Field M.C."/>
            <person name="Kuo A."/>
            <person name="Paredez A."/>
            <person name="Chapman J."/>
            <person name="Pham J."/>
            <person name="Shu S."/>
            <person name="Neupane R."/>
            <person name="Cipriano M."/>
            <person name="Mancuso J."/>
            <person name="Tu H."/>
            <person name="Salamov A."/>
            <person name="Lindquist E."/>
            <person name="Shapiro H."/>
            <person name="Lucas S."/>
            <person name="Grigoriev I.V."/>
            <person name="Cande W.Z."/>
            <person name="Fulton C."/>
            <person name="Rokhsar D.S."/>
            <person name="Dawson S.C."/>
        </authorList>
    </citation>
    <scope>NUCLEOTIDE SEQUENCE [LARGE SCALE GENOMIC DNA]</scope>
    <source>
        <strain evidence="2 3">NEG-M</strain>
    </source>
</reference>
<name>D2W1I2_NAEGR</name>